<evidence type="ECO:0000313" key="1">
    <source>
        <dbReference type="EMBL" id="WSD08925.1"/>
    </source>
</evidence>
<name>A0ABZ1GS26_9ACTN</name>
<keyword evidence="2" id="KW-1185">Reference proteome</keyword>
<evidence type="ECO:0000313" key="2">
    <source>
        <dbReference type="Proteomes" id="UP001335325"/>
    </source>
</evidence>
<protein>
    <submittedName>
        <fullName evidence="1">Uncharacterized protein</fullName>
    </submittedName>
</protein>
<dbReference type="GeneID" id="91546187"/>
<organism evidence="1 2">
    <name type="scientific">Streptomyces hirsutus</name>
    <dbReference type="NCBI Taxonomy" id="35620"/>
    <lineage>
        <taxon>Bacteria</taxon>
        <taxon>Bacillati</taxon>
        <taxon>Actinomycetota</taxon>
        <taxon>Actinomycetes</taxon>
        <taxon>Kitasatosporales</taxon>
        <taxon>Streptomycetaceae</taxon>
        <taxon>Streptomyces</taxon>
    </lineage>
</organism>
<accession>A0ABZ1GS26</accession>
<gene>
    <name evidence="1" type="ORF">OIE73_26450</name>
</gene>
<dbReference type="Proteomes" id="UP001335325">
    <property type="component" value="Chromosome"/>
</dbReference>
<sequence length="132" mass="13658">MDYRMLVDPAAEAIGAVAVHVPEGTSVVAAAALLEDVLLRFPGVETVALMVGGRRAALASRSFLTRAFGAPVGDKGTGDGDGATLPGASTRYVALRYACAEPGCAGEAYTAYHDDRFRPACPLCGRPMELVT</sequence>
<reference evidence="1 2" key="1">
    <citation type="submission" date="2022-10" db="EMBL/GenBank/DDBJ databases">
        <title>The complete genomes of actinobacterial strains from the NBC collection.</title>
        <authorList>
            <person name="Joergensen T.S."/>
            <person name="Alvarez Arevalo M."/>
            <person name="Sterndorff E.B."/>
            <person name="Faurdal D."/>
            <person name="Vuksanovic O."/>
            <person name="Mourched A.-S."/>
            <person name="Charusanti P."/>
            <person name="Shaw S."/>
            <person name="Blin K."/>
            <person name="Weber T."/>
        </authorList>
    </citation>
    <scope>NUCLEOTIDE SEQUENCE [LARGE SCALE GENOMIC DNA]</scope>
    <source>
        <strain evidence="1 2">NBC 01753</strain>
    </source>
</reference>
<dbReference type="EMBL" id="CP109134">
    <property type="protein sequence ID" value="WSD08925.1"/>
    <property type="molecule type" value="Genomic_DNA"/>
</dbReference>
<dbReference type="RefSeq" id="WP_326754747.1">
    <property type="nucleotide sequence ID" value="NZ_CP109134.1"/>
</dbReference>
<proteinExistence type="predicted"/>